<evidence type="ECO:0000313" key="3">
    <source>
        <dbReference type="Proteomes" id="UP001596303"/>
    </source>
</evidence>
<dbReference type="SUPFAM" id="SSF159594">
    <property type="entry name" value="XCC0632-like"/>
    <property type="match status" value="1"/>
</dbReference>
<organism evidence="2 3">
    <name type="scientific">Ponticaulis profundi</name>
    <dbReference type="NCBI Taxonomy" id="2665222"/>
    <lineage>
        <taxon>Bacteria</taxon>
        <taxon>Pseudomonadati</taxon>
        <taxon>Pseudomonadota</taxon>
        <taxon>Alphaproteobacteria</taxon>
        <taxon>Hyphomonadales</taxon>
        <taxon>Hyphomonadaceae</taxon>
        <taxon>Ponticaulis</taxon>
    </lineage>
</organism>
<comment type="caution">
    <text evidence="2">The sequence shown here is derived from an EMBL/GenBank/DDBJ whole genome shotgun (WGS) entry which is preliminary data.</text>
</comment>
<evidence type="ECO:0000313" key="2">
    <source>
        <dbReference type="EMBL" id="MFC6197107.1"/>
    </source>
</evidence>
<dbReference type="PROSITE" id="PS51257">
    <property type="entry name" value="PROKAR_LIPOPROTEIN"/>
    <property type="match status" value="1"/>
</dbReference>
<dbReference type="EMBL" id="JBHSSW010000004">
    <property type="protein sequence ID" value="MFC6197107.1"/>
    <property type="molecule type" value="Genomic_DNA"/>
</dbReference>
<feature type="domain" description="ABC-type transport auxiliary lipoprotein component" evidence="1">
    <location>
        <begin position="44"/>
        <end position="191"/>
    </location>
</feature>
<dbReference type="Gene3D" id="3.40.50.10610">
    <property type="entry name" value="ABC-type transport auxiliary lipoprotein component"/>
    <property type="match status" value="1"/>
</dbReference>
<reference evidence="3" key="1">
    <citation type="journal article" date="2019" name="Int. J. Syst. Evol. Microbiol.">
        <title>The Global Catalogue of Microorganisms (GCM) 10K type strain sequencing project: providing services to taxonomists for standard genome sequencing and annotation.</title>
        <authorList>
            <consortium name="The Broad Institute Genomics Platform"/>
            <consortium name="The Broad Institute Genome Sequencing Center for Infectious Disease"/>
            <person name="Wu L."/>
            <person name="Ma J."/>
        </authorList>
    </citation>
    <scope>NUCLEOTIDE SEQUENCE [LARGE SCALE GENOMIC DNA]</scope>
    <source>
        <strain evidence="3">CGMCC-1.15741</strain>
    </source>
</reference>
<dbReference type="RefSeq" id="WP_377375501.1">
    <property type="nucleotide sequence ID" value="NZ_JBHSSW010000004.1"/>
</dbReference>
<gene>
    <name evidence="2" type="ORF">ACFQDM_03415</name>
</gene>
<protein>
    <submittedName>
        <fullName evidence="2">ABC-type transport auxiliary lipoprotein family protein</fullName>
    </submittedName>
</protein>
<name>A0ABW1S7D1_9PROT</name>
<evidence type="ECO:0000259" key="1">
    <source>
        <dbReference type="Pfam" id="PF03886"/>
    </source>
</evidence>
<keyword evidence="3" id="KW-1185">Reference proteome</keyword>
<accession>A0ABW1S7D1</accession>
<sequence>MMKTTWGLVLAPLLLTGCVSVLPEPVIPDGLYRLEPEEDIGPVDKITLPVDISIYEPDGPVLLLSENFVFEDDDGSLSLLKAAQWSDDAARLLQIRLLERLSKLSPDSEGVAVSERAGARTGAELRWQVQNFVIRDDSAVVKLQATVLSARRRTVIGQFPVVVKEPYSGQASREGVQALIRAARQAADEVAVKLPEYLYEIELKAESSNK</sequence>
<dbReference type="InterPro" id="IPR005586">
    <property type="entry name" value="ABC_trans_aux"/>
</dbReference>
<keyword evidence="2" id="KW-0449">Lipoprotein</keyword>
<proteinExistence type="predicted"/>
<dbReference type="Proteomes" id="UP001596303">
    <property type="component" value="Unassembled WGS sequence"/>
</dbReference>
<dbReference type="Pfam" id="PF03886">
    <property type="entry name" value="ABC_trans_aux"/>
    <property type="match status" value="1"/>
</dbReference>